<dbReference type="Gene3D" id="1.10.357.10">
    <property type="entry name" value="Tetracycline Repressor, domain 2"/>
    <property type="match status" value="1"/>
</dbReference>
<evidence type="ECO:0000256" key="2">
    <source>
        <dbReference type="PROSITE-ProRule" id="PRU00335"/>
    </source>
</evidence>
<feature type="domain" description="HTH tetR-type" evidence="3">
    <location>
        <begin position="14"/>
        <end position="74"/>
    </location>
</feature>
<proteinExistence type="predicted"/>
<evidence type="ECO:0000313" key="4">
    <source>
        <dbReference type="EMBL" id="RYM01701.1"/>
    </source>
</evidence>
<organism evidence="4 5">
    <name type="scientific">Sphingobium indicum</name>
    <dbReference type="NCBI Taxonomy" id="332055"/>
    <lineage>
        <taxon>Bacteria</taxon>
        <taxon>Pseudomonadati</taxon>
        <taxon>Pseudomonadota</taxon>
        <taxon>Alphaproteobacteria</taxon>
        <taxon>Sphingomonadales</taxon>
        <taxon>Sphingomonadaceae</taxon>
        <taxon>Sphingobium</taxon>
    </lineage>
</organism>
<dbReference type="InterPro" id="IPR001647">
    <property type="entry name" value="HTH_TetR"/>
</dbReference>
<accession>A0A4Q4J6P8</accession>
<dbReference type="GO" id="GO:0003677">
    <property type="term" value="F:DNA binding"/>
    <property type="evidence" value="ECO:0007669"/>
    <property type="project" value="UniProtKB-UniRule"/>
</dbReference>
<gene>
    <name evidence="4" type="ORF">EWH08_12720</name>
</gene>
<comment type="caution">
    <text evidence="4">The sequence shown here is derived from an EMBL/GenBank/DDBJ whole genome shotgun (WGS) entry which is preliminary data.</text>
</comment>
<sequence length="197" mass="21515">MVREVAAAAVGKRERTRRHIYKCAFRLFREKGYAATTVGDICAEAAVSRATFFIHFSEKAALVGEASLQLGEVWESKDRALGAVPAAERLRHFVEFLFDNMVAPEISAPMLDDFRKAFGGNMSPGTGIGTLHHHASLIIAQAQREGSVTSLATPDVLAHHAIRLVSLYRIFTLGSHDETKALLWRLFYSGAGTTAGN</sequence>
<dbReference type="InterPro" id="IPR050624">
    <property type="entry name" value="HTH-type_Tx_Regulator"/>
</dbReference>
<protein>
    <submittedName>
        <fullName evidence="4">TetR family transcriptional regulator</fullName>
    </submittedName>
</protein>
<reference evidence="4 5" key="1">
    <citation type="submission" date="2019-02" db="EMBL/GenBank/DDBJ databases">
        <authorList>
            <person name="Feng G."/>
        </authorList>
    </citation>
    <scope>NUCLEOTIDE SEQUENCE [LARGE SCALE GENOMIC DNA]</scope>
    <source>
        <strain evidence="4 5">DSM 26779</strain>
    </source>
</reference>
<name>A0A4Q4J6P8_9SPHN</name>
<dbReference type="SUPFAM" id="SSF46689">
    <property type="entry name" value="Homeodomain-like"/>
    <property type="match status" value="1"/>
</dbReference>
<feature type="DNA-binding region" description="H-T-H motif" evidence="2">
    <location>
        <begin position="37"/>
        <end position="56"/>
    </location>
</feature>
<dbReference type="Proteomes" id="UP000292734">
    <property type="component" value="Unassembled WGS sequence"/>
</dbReference>
<evidence type="ECO:0000259" key="3">
    <source>
        <dbReference type="PROSITE" id="PS50977"/>
    </source>
</evidence>
<dbReference type="AlphaFoldDB" id="A0A4Q4J6P8"/>
<dbReference type="PROSITE" id="PS50977">
    <property type="entry name" value="HTH_TETR_2"/>
    <property type="match status" value="1"/>
</dbReference>
<dbReference type="Pfam" id="PF00440">
    <property type="entry name" value="TetR_N"/>
    <property type="match status" value="1"/>
</dbReference>
<keyword evidence="1 2" id="KW-0238">DNA-binding</keyword>
<dbReference type="PANTHER" id="PTHR43479">
    <property type="entry name" value="ACREF/ENVCD OPERON REPRESSOR-RELATED"/>
    <property type="match status" value="1"/>
</dbReference>
<dbReference type="PRINTS" id="PR00455">
    <property type="entry name" value="HTHTETR"/>
</dbReference>
<dbReference type="InterPro" id="IPR009057">
    <property type="entry name" value="Homeodomain-like_sf"/>
</dbReference>
<evidence type="ECO:0000313" key="5">
    <source>
        <dbReference type="Proteomes" id="UP000292734"/>
    </source>
</evidence>
<evidence type="ECO:0000256" key="1">
    <source>
        <dbReference type="ARBA" id="ARBA00023125"/>
    </source>
</evidence>
<dbReference type="PANTHER" id="PTHR43479:SF11">
    <property type="entry name" value="ACREF_ENVCD OPERON REPRESSOR-RELATED"/>
    <property type="match status" value="1"/>
</dbReference>
<dbReference type="EMBL" id="SEOM01000004">
    <property type="protein sequence ID" value="RYM01701.1"/>
    <property type="molecule type" value="Genomic_DNA"/>
</dbReference>